<reference evidence="1 2" key="2">
    <citation type="journal article" date="2022" name="Mol. Ecol. Resour.">
        <title>The genomes of chicory, endive, great burdock and yacon provide insights into Asteraceae paleo-polyploidization history and plant inulin production.</title>
        <authorList>
            <person name="Fan W."/>
            <person name="Wang S."/>
            <person name="Wang H."/>
            <person name="Wang A."/>
            <person name="Jiang F."/>
            <person name="Liu H."/>
            <person name="Zhao H."/>
            <person name="Xu D."/>
            <person name="Zhang Y."/>
        </authorList>
    </citation>
    <scope>NUCLEOTIDE SEQUENCE [LARGE SCALE GENOMIC DNA]</scope>
    <source>
        <strain evidence="2">cv. Yunnan</strain>
        <tissue evidence="1">Leaves</tissue>
    </source>
</reference>
<protein>
    <submittedName>
        <fullName evidence="1">Uncharacterized protein</fullName>
    </submittedName>
</protein>
<gene>
    <name evidence="1" type="ORF">L1987_29704</name>
</gene>
<dbReference type="EMBL" id="CM042027">
    <property type="protein sequence ID" value="KAI3801595.1"/>
    <property type="molecule type" value="Genomic_DNA"/>
</dbReference>
<reference evidence="2" key="1">
    <citation type="journal article" date="2022" name="Mol. Ecol. Resour.">
        <title>The genomes of chicory, endive, great burdock and yacon provide insights into Asteraceae palaeo-polyploidization history and plant inulin production.</title>
        <authorList>
            <person name="Fan W."/>
            <person name="Wang S."/>
            <person name="Wang H."/>
            <person name="Wang A."/>
            <person name="Jiang F."/>
            <person name="Liu H."/>
            <person name="Zhao H."/>
            <person name="Xu D."/>
            <person name="Zhang Y."/>
        </authorList>
    </citation>
    <scope>NUCLEOTIDE SEQUENCE [LARGE SCALE GENOMIC DNA]</scope>
    <source>
        <strain evidence="2">cv. Yunnan</strain>
    </source>
</reference>
<name>A0ACB9I269_9ASTR</name>
<accession>A0ACB9I269</accession>
<sequence>MVRVSLLNSFKSVRCTIRSWVINILPFYIQHISSAFQRKRNFFFNAAEFIKSMARFLSQTLIRMTSSSSNPLQTFKLGISQPNHFSSRSGKAQLIEVELESEGEVEVLGLRKLEDVIHNIMVRQSAPDWLPFVPGSSYWVPPHRHRPESHGLIEVLKNITNPLTEDESMALSSSRGWPSSAYFIEGTSPVHPVEVKVDNNQDSEG</sequence>
<evidence type="ECO:0000313" key="1">
    <source>
        <dbReference type="EMBL" id="KAI3801595.1"/>
    </source>
</evidence>
<keyword evidence="2" id="KW-1185">Reference proteome</keyword>
<dbReference type="Proteomes" id="UP001056120">
    <property type="component" value="Linkage Group LG10"/>
</dbReference>
<comment type="caution">
    <text evidence="1">The sequence shown here is derived from an EMBL/GenBank/DDBJ whole genome shotgun (WGS) entry which is preliminary data.</text>
</comment>
<evidence type="ECO:0000313" key="2">
    <source>
        <dbReference type="Proteomes" id="UP001056120"/>
    </source>
</evidence>
<proteinExistence type="predicted"/>
<organism evidence="1 2">
    <name type="scientific">Smallanthus sonchifolius</name>
    <dbReference type="NCBI Taxonomy" id="185202"/>
    <lineage>
        <taxon>Eukaryota</taxon>
        <taxon>Viridiplantae</taxon>
        <taxon>Streptophyta</taxon>
        <taxon>Embryophyta</taxon>
        <taxon>Tracheophyta</taxon>
        <taxon>Spermatophyta</taxon>
        <taxon>Magnoliopsida</taxon>
        <taxon>eudicotyledons</taxon>
        <taxon>Gunneridae</taxon>
        <taxon>Pentapetalae</taxon>
        <taxon>asterids</taxon>
        <taxon>campanulids</taxon>
        <taxon>Asterales</taxon>
        <taxon>Asteraceae</taxon>
        <taxon>Asteroideae</taxon>
        <taxon>Heliantheae alliance</taxon>
        <taxon>Millerieae</taxon>
        <taxon>Smallanthus</taxon>
    </lineage>
</organism>